<protein>
    <submittedName>
        <fullName evidence="1">Uncharacterized protein</fullName>
    </submittedName>
</protein>
<sequence>MIRRQYELLLDLEKHSEELEQEIDPGLLGGSESTQNDPEINQDAAVILAEIGIGPFILLGWTESGKQ</sequence>
<proteinExistence type="predicted"/>
<name>A0ABW5S4L4_9BACL</name>
<evidence type="ECO:0000313" key="2">
    <source>
        <dbReference type="Proteomes" id="UP001597399"/>
    </source>
</evidence>
<dbReference type="EMBL" id="JBHUMQ010000029">
    <property type="protein sequence ID" value="MFD2694674.1"/>
    <property type="molecule type" value="Genomic_DNA"/>
</dbReference>
<accession>A0ABW5S4L4</accession>
<evidence type="ECO:0000313" key="1">
    <source>
        <dbReference type="EMBL" id="MFD2694674.1"/>
    </source>
</evidence>
<organism evidence="1 2">
    <name type="scientific">Sporolactobacillus shoreicorticis</name>
    <dbReference type="NCBI Taxonomy" id="1923877"/>
    <lineage>
        <taxon>Bacteria</taxon>
        <taxon>Bacillati</taxon>
        <taxon>Bacillota</taxon>
        <taxon>Bacilli</taxon>
        <taxon>Bacillales</taxon>
        <taxon>Sporolactobacillaceae</taxon>
        <taxon>Sporolactobacillus</taxon>
    </lineage>
</organism>
<reference evidence="2" key="1">
    <citation type="journal article" date="2019" name="Int. J. Syst. Evol. Microbiol.">
        <title>The Global Catalogue of Microorganisms (GCM) 10K type strain sequencing project: providing services to taxonomists for standard genome sequencing and annotation.</title>
        <authorList>
            <consortium name="The Broad Institute Genomics Platform"/>
            <consortium name="The Broad Institute Genome Sequencing Center for Infectious Disease"/>
            <person name="Wu L."/>
            <person name="Ma J."/>
        </authorList>
    </citation>
    <scope>NUCLEOTIDE SEQUENCE [LARGE SCALE GENOMIC DNA]</scope>
    <source>
        <strain evidence="2">TISTR 2466</strain>
    </source>
</reference>
<gene>
    <name evidence="1" type="ORF">ACFSUE_13720</name>
</gene>
<dbReference type="Proteomes" id="UP001597399">
    <property type="component" value="Unassembled WGS sequence"/>
</dbReference>
<comment type="caution">
    <text evidence="1">The sequence shown here is derived from an EMBL/GenBank/DDBJ whole genome shotgun (WGS) entry which is preliminary data.</text>
</comment>
<keyword evidence="2" id="KW-1185">Reference proteome</keyword>
<dbReference type="RefSeq" id="WP_253063771.1">
    <property type="nucleotide sequence ID" value="NZ_JAMXWM010000024.1"/>
</dbReference>